<sequence>MSGCTPKLDYGGNYEQWWKQMRAVLADKQLHWVCEQGHWSRNLSQSEREESAQASTTICNEVESRLLLRTPAEDLLEAPRLLNRLRELCKPFRLLDLPPELRTRIYDMDVGSLPTYDIDYSILRAFEVAPRACELPALSRVCRQVRAESLGLFISSTNFRMELPDCYCKEDALRINEIVRAWAENVAGPFIRHLRSVFFYVYPTSGWRLTFTEQKGLQIAYYNGDEDVEEEFPQLERFEQYFKGVEADRKALGMKGESIILAMLKDPLIWICDWE</sequence>
<dbReference type="PANTHER" id="PTHR42085">
    <property type="entry name" value="F-BOX DOMAIN-CONTAINING PROTEIN"/>
    <property type="match status" value="1"/>
</dbReference>
<dbReference type="PANTHER" id="PTHR42085:SF1">
    <property type="entry name" value="F-BOX DOMAIN-CONTAINING PROTEIN"/>
    <property type="match status" value="1"/>
</dbReference>
<proteinExistence type="predicted"/>
<dbReference type="InterPro" id="IPR038883">
    <property type="entry name" value="AN11006-like"/>
</dbReference>
<accession>A0ABR0EE60</accession>
<protein>
    <recommendedName>
        <fullName evidence="3">F-box domain-containing protein</fullName>
    </recommendedName>
</protein>
<organism evidence="1 2">
    <name type="scientific">Zasmidium cellare</name>
    <name type="common">Wine cellar mold</name>
    <name type="synonym">Racodium cellare</name>
    <dbReference type="NCBI Taxonomy" id="395010"/>
    <lineage>
        <taxon>Eukaryota</taxon>
        <taxon>Fungi</taxon>
        <taxon>Dikarya</taxon>
        <taxon>Ascomycota</taxon>
        <taxon>Pezizomycotina</taxon>
        <taxon>Dothideomycetes</taxon>
        <taxon>Dothideomycetidae</taxon>
        <taxon>Mycosphaerellales</taxon>
        <taxon>Mycosphaerellaceae</taxon>
        <taxon>Zasmidium</taxon>
    </lineage>
</organism>
<evidence type="ECO:0008006" key="3">
    <source>
        <dbReference type="Google" id="ProtNLM"/>
    </source>
</evidence>
<keyword evidence="2" id="KW-1185">Reference proteome</keyword>
<evidence type="ECO:0000313" key="2">
    <source>
        <dbReference type="Proteomes" id="UP001305779"/>
    </source>
</evidence>
<evidence type="ECO:0000313" key="1">
    <source>
        <dbReference type="EMBL" id="KAK4499488.1"/>
    </source>
</evidence>
<dbReference type="EMBL" id="JAXOVC010000007">
    <property type="protein sequence ID" value="KAK4499488.1"/>
    <property type="molecule type" value="Genomic_DNA"/>
</dbReference>
<comment type="caution">
    <text evidence="1">The sequence shown here is derived from an EMBL/GenBank/DDBJ whole genome shotgun (WGS) entry which is preliminary data.</text>
</comment>
<name>A0ABR0EE60_ZASCE</name>
<reference evidence="1 2" key="1">
    <citation type="journal article" date="2023" name="G3 (Bethesda)">
        <title>A chromosome-level genome assembly of Zasmidium syzygii isolated from banana leaves.</title>
        <authorList>
            <person name="van Westerhoven A.C."/>
            <person name="Mehrabi R."/>
            <person name="Talebi R."/>
            <person name="Steentjes M.B.F."/>
            <person name="Corcolon B."/>
            <person name="Chong P.A."/>
            <person name="Kema G.H.J."/>
            <person name="Seidl M.F."/>
        </authorList>
    </citation>
    <scope>NUCLEOTIDE SEQUENCE [LARGE SCALE GENOMIC DNA]</scope>
    <source>
        <strain evidence="1 2">P124</strain>
    </source>
</reference>
<dbReference type="Proteomes" id="UP001305779">
    <property type="component" value="Unassembled WGS sequence"/>
</dbReference>
<gene>
    <name evidence="1" type="ORF">PRZ48_010003</name>
</gene>